<name>A0A9N7YU49_PLEPL</name>
<comment type="caution">
    <text evidence="1">The sequence shown here is derived from an EMBL/GenBank/DDBJ whole genome shotgun (WGS) entry which is preliminary data.</text>
</comment>
<proteinExistence type="predicted"/>
<dbReference type="Proteomes" id="UP001153269">
    <property type="component" value="Unassembled WGS sequence"/>
</dbReference>
<dbReference type="AlphaFoldDB" id="A0A9N7YU49"/>
<evidence type="ECO:0000313" key="1">
    <source>
        <dbReference type="EMBL" id="CAB1438309.1"/>
    </source>
</evidence>
<reference evidence="1" key="1">
    <citation type="submission" date="2020-03" db="EMBL/GenBank/DDBJ databases">
        <authorList>
            <person name="Weist P."/>
        </authorList>
    </citation>
    <scope>NUCLEOTIDE SEQUENCE</scope>
</reference>
<evidence type="ECO:0000313" key="2">
    <source>
        <dbReference type="Proteomes" id="UP001153269"/>
    </source>
</evidence>
<sequence length="140" mass="15532">MKEAIERGRLNGERPHATWQPGRLMKCNIHRSSAAVYDPIVFTECRTWSSSTCQDPAVTGCPHNGEESVVNLLLPFTSKESWQLIPQGWCLFDSSTLPPTAPLITVFMYFGSARQSKMAKLTTEAVAGGKMAQIHPPRIE</sequence>
<accession>A0A9N7YU49</accession>
<keyword evidence="2" id="KW-1185">Reference proteome</keyword>
<organism evidence="1 2">
    <name type="scientific">Pleuronectes platessa</name>
    <name type="common">European plaice</name>
    <dbReference type="NCBI Taxonomy" id="8262"/>
    <lineage>
        <taxon>Eukaryota</taxon>
        <taxon>Metazoa</taxon>
        <taxon>Chordata</taxon>
        <taxon>Craniata</taxon>
        <taxon>Vertebrata</taxon>
        <taxon>Euteleostomi</taxon>
        <taxon>Actinopterygii</taxon>
        <taxon>Neopterygii</taxon>
        <taxon>Teleostei</taxon>
        <taxon>Neoteleostei</taxon>
        <taxon>Acanthomorphata</taxon>
        <taxon>Carangaria</taxon>
        <taxon>Pleuronectiformes</taxon>
        <taxon>Pleuronectoidei</taxon>
        <taxon>Pleuronectidae</taxon>
        <taxon>Pleuronectes</taxon>
    </lineage>
</organism>
<gene>
    <name evidence="1" type="ORF">PLEPLA_LOCUS26250</name>
</gene>
<dbReference type="EMBL" id="CADEAL010002135">
    <property type="protein sequence ID" value="CAB1438309.1"/>
    <property type="molecule type" value="Genomic_DNA"/>
</dbReference>
<protein>
    <submittedName>
        <fullName evidence="1">Uncharacterized protein</fullName>
    </submittedName>
</protein>